<comment type="function">
    <text evidence="11">Catalyzes the hydrolysis of the adenine ring of phosphoribosyl-AMP.</text>
</comment>
<keyword evidence="14" id="KW-1185">Reference proteome</keyword>
<dbReference type="GO" id="GO:0000105">
    <property type="term" value="P:L-histidine biosynthetic process"/>
    <property type="evidence" value="ECO:0007669"/>
    <property type="project" value="UniProtKB-UniRule"/>
</dbReference>
<evidence type="ECO:0000256" key="4">
    <source>
        <dbReference type="ARBA" id="ARBA00005204"/>
    </source>
</evidence>
<reference evidence="13 14" key="1">
    <citation type="submission" date="2018-07" db="EMBL/GenBank/DDBJ databases">
        <title>Motiliproteus coralliicola sp. nov., a bacterium isolated from Coral.</title>
        <authorList>
            <person name="Wang G."/>
        </authorList>
    </citation>
    <scope>NUCLEOTIDE SEQUENCE [LARGE SCALE GENOMIC DNA]</scope>
    <source>
        <strain evidence="13 14">C34</strain>
    </source>
</reference>
<keyword evidence="7 11" id="KW-0963">Cytoplasm</keyword>
<comment type="similarity">
    <text evidence="5">In the C-terminal section; belongs to the PRA-PH family.</text>
</comment>
<keyword evidence="10 11" id="KW-0368">Histidine biosynthesis</keyword>
<evidence type="ECO:0000256" key="5">
    <source>
        <dbReference type="ARBA" id="ARBA00007731"/>
    </source>
</evidence>
<dbReference type="GO" id="GO:0005737">
    <property type="term" value="C:cytoplasm"/>
    <property type="evidence" value="ECO:0007669"/>
    <property type="project" value="UniProtKB-SubCell"/>
</dbReference>
<dbReference type="AlphaFoldDB" id="A0A369WNX5"/>
<dbReference type="PANTHER" id="PTHR42945">
    <property type="entry name" value="HISTIDINE BIOSYNTHESIS BIFUNCTIONAL PROTEIN"/>
    <property type="match status" value="1"/>
</dbReference>
<feature type="binding site" evidence="11">
    <location>
        <position position="113"/>
    </location>
    <ligand>
        <name>Zn(2+)</name>
        <dbReference type="ChEBI" id="CHEBI:29105"/>
        <note>ligand shared between dimeric partners</note>
    </ligand>
</feature>
<dbReference type="Proteomes" id="UP000253769">
    <property type="component" value="Unassembled WGS sequence"/>
</dbReference>
<comment type="cofactor">
    <cofactor evidence="11">
        <name>Zn(2+)</name>
        <dbReference type="ChEBI" id="CHEBI:29105"/>
    </cofactor>
    <text evidence="11">Binds 1 zinc ion per subunit.</text>
</comment>
<evidence type="ECO:0000256" key="7">
    <source>
        <dbReference type="ARBA" id="ARBA00022490"/>
    </source>
</evidence>
<keyword evidence="11" id="KW-0862">Zinc</keyword>
<dbReference type="GO" id="GO:0004636">
    <property type="term" value="F:phosphoribosyl-ATP diphosphatase activity"/>
    <property type="evidence" value="ECO:0007669"/>
    <property type="project" value="UniProtKB-EC"/>
</dbReference>
<evidence type="ECO:0000256" key="6">
    <source>
        <dbReference type="ARBA" id="ARBA00008299"/>
    </source>
</evidence>
<evidence type="ECO:0000256" key="3">
    <source>
        <dbReference type="ARBA" id="ARBA00005169"/>
    </source>
</evidence>
<dbReference type="Pfam" id="PF01502">
    <property type="entry name" value="PRA-CH"/>
    <property type="match status" value="1"/>
</dbReference>
<dbReference type="InterPro" id="IPR002496">
    <property type="entry name" value="PRib_AMP_CycHydrolase_dom"/>
</dbReference>
<dbReference type="GO" id="GO:0000287">
    <property type="term" value="F:magnesium ion binding"/>
    <property type="evidence" value="ECO:0007669"/>
    <property type="project" value="UniProtKB-UniRule"/>
</dbReference>
<evidence type="ECO:0000259" key="12">
    <source>
        <dbReference type="Pfam" id="PF01502"/>
    </source>
</evidence>
<keyword evidence="8 11" id="KW-0028">Amino-acid biosynthesis</keyword>
<keyword evidence="11" id="KW-0460">Magnesium</keyword>
<dbReference type="PANTHER" id="PTHR42945:SF1">
    <property type="entry name" value="HISTIDINE BIOSYNTHESIS BIFUNCTIONAL PROTEIN HIS7"/>
    <property type="match status" value="1"/>
</dbReference>
<dbReference type="SUPFAM" id="SSF141734">
    <property type="entry name" value="HisI-like"/>
    <property type="match status" value="1"/>
</dbReference>
<feature type="binding site" evidence="11">
    <location>
        <position position="96"/>
    </location>
    <ligand>
        <name>Mg(2+)</name>
        <dbReference type="ChEBI" id="CHEBI:18420"/>
    </ligand>
</feature>
<comment type="similarity">
    <text evidence="6">In the N-terminal section; belongs to the PRA-CH family.</text>
</comment>
<comment type="subcellular location">
    <subcellularLocation>
        <location evidence="11">Cytoplasm</location>
    </subcellularLocation>
</comment>
<feature type="binding site" evidence="11">
    <location>
        <position position="98"/>
    </location>
    <ligand>
        <name>Mg(2+)</name>
        <dbReference type="ChEBI" id="CHEBI:18420"/>
    </ligand>
</feature>
<dbReference type="FunFam" id="3.10.20.810:FF:000001">
    <property type="entry name" value="Histidine biosynthesis bifunctional protein HisIE"/>
    <property type="match status" value="1"/>
</dbReference>
<evidence type="ECO:0000256" key="9">
    <source>
        <dbReference type="ARBA" id="ARBA00022801"/>
    </source>
</evidence>
<comment type="caution">
    <text evidence="13">The sequence shown here is derived from an EMBL/GenBank/DDBJ whole genome shotgun (WGS) entry which is preliminary data.</text>
</comment>
<feature type="binding site" evidence="11">
    <location>
        <position position="120"/>
    </location>
    <ligand>
        <name>Zn(2+)</name>
        <dbReference type="ChEBI" id="CHEBI:29105"/>
        <note>ligand shared between dimeric partners</note>
    </ligand>
</feature>
<comment type="catalytic activity">
    <reaction evidence="1 11">
        <text>1-(5-phospho-beta-D-ribosyl)-5'-AMP + H2O = 1-(5-phospho-beta-D-ribosyl)-5-[(5-phospho-beta-D-ribosylamino)methylideneamino]imidazole-4-carboxamide</text>
        <dbReference type="Rhea" id="RHEA:20049"/>
        <dbReference type="ChEBI" id="CHEBI:15377"/>
        <dbReference type="ChEBI" id="CHEBI:58435"/>
        <dbReference type="ChEBI" id="CHEBI:59457"/>
        <dbReference type="EC" id="3.5.4.19"/>
    </reaction>
</comment>
<dbReference type="UniPathway" id="UPA00031">
    <property type="reaction ID" value="UER00008"/>
</dbReference>
<dbReference type="EC" id="3.5.4.19" evidence="11"/>
<dbReference type="HAMAP" id="MF_01021">
    <property type="entry name" value="HisI"/>
    <property type="match status" value="1"/>
</dbReference>
<proteinExistence type="inferred from homology"/>
<feature type="binding site" evidence="11">
    <location>
        <position position="97"/>
    </location>
    <ligand>
        <name>Zn(2+)</name>
        <dbReference type="ChEBI" id="CHEBI:29105"/>
        <note>ligand shared between dimeric partners</note>
    </ligand>
</feature>
<evidence type="ECO:0000256" key="11">
    <source>
        <dbReference type="HAMAP-Rule" id="MF_01021"/>
    </source>
</evidence>
<accession>A0A369WNX5</accession>
<comment type="cofactor">
    <cofactor evidence="11">
        <name>Mg(2+)</name>
        <dbReference type="ChEBI" id="CHEBI:18420"/>
    </cofactor>
    <text evidence="11">Binds 1 Mg(2+) ion per subunit.</text>
</comment>
<comment type="catalytic activity">
    <reaction evidence="2">
        <text>1-(5-phospho-beta-D-ribosyl)-ATP + H2O = 1-(5-phospho-beta-D-ribosyl)-5'-AMP + diphosphate + H(+)</text>
        <dbReference type="Rhea" id="RHEA:22828"/>
        <dbReference type="ChEBI" id="CHEBI:15377"/>
        <dbReference type="ChEBI" id="CHEBI:15378"/>
        <dbReference type="ChEBI" id="CHEBI:33019"/>
        <dbReference type="ChEBI" id="CHEBI:59457"/>
        <dbReference type="ChEBI" id="CHEBI:73183"/>
        <dbReference type="EC" id="3.6.1.31"/>
    </reaction>
</comment>
<sequence length="141" mass="15756">MTKAFFQSIETNAHNHSLPLADVLSRLAFNDQGLIPVIAQDATSKEVLMQAWMNREALDRTLKSGRMVYWSRSRQCYWVKGESSGHTQELVRMSLDCDGDVILCQINQIGAACHTGRPACFYLDVVPEKDQVVIQGDASLP</sequence>
<feature type="binding site" evidence="11">
    <location>
        <position position="100"/>
    </location>
    <ligand>
        <name>Mg(2+)</name>
        <dbReference type="ChEBI" id="CHEBI:18420"/>
    </ligand>
</feature>
<keyword evidence="11" id="KW-0479">Metal-binding</keyword>
<evidence type="ECO:0000313" key="14">
    <source>
        <dbReference type="Proteomes" id="UP000253769"/>
    </source>
</evidence>
<evidence type="ECO:0000256" key="1">
    <source>
        <dbReference type="ARBA" id="ARBA00000024"/>
    </source>
</evidence>
<dbReference type="RefSeq" id="WP_114695557.1">
    <property type="nucleotide sequence ID" value="NZ_QQOH01000002.1"/>
</dbReference>
<gene>
    <name evidence="11" type="primary">hisI</name>
    <name evidence="13" type="ORF">DV711_10240</name>
</gene>
<dbReference type="InterPro" id="IPR038019">
    <property type="entry name" value="PRib_AMP_CycHydrolase_sf"/>
</dbReference>
<dbReference type="InterPro" id="IPR026660">
    <property type="entry name" value="PRA-CH"/>
</dbReference>
<name>A0A369WNX5_9GAMM</name>
<evidence type="ECO:0000256" key="10">
    <source>
        <dbReference type="ARBA" id="ARBA00023102"/>
    </source>
</evidence>
<keyword evidence="9 11" id="KW-0378">Hydrolase</keyword>
<organism evidence="13 14">
    <name type="scientific">Motiliproteus coralliicola</name>
    <dbReference type="NCBI Taxonomy" id="2283196"/>
    <lineage>
        <taxon>Bacteria</taxon>
        <taxon>Pseudomonadati</taxon>
        <taxon>Pseudomonadota</taxon>
        <taxon>Gammaproteobacteria</taxon>
        <taxon>Oceanospirillales</taxon>
        <taxon>Oceanospirillaceae</taxon>
        <taxon>Motiliproteus</taxon>
    </lineage>
</organism>
<comment type="pathway">
    <text evidence="4">Amino-acid biosynthesis; L-histidine biosynthesis; L-histidine from 5-phospho-alpha-D-ribose 1-diphosphate: step 2/9.</text>
</comment>
<dbReference type="GO" id="GO:0008270">
    <property type="term" value="F:zinc ion binding"/>
    <property type="evidence" value="ECO:0007669"/>
    <property type="project" value="UniProtKB-UniRule"/>
</dbReference>
<dbReference type="Gene3D" id="3.10.20.810">
    <property type="entry name" value="Phosphoribosyl-AMP cyclohydrolase"/>
    <property type="match status" value="1"/>
</dbReference>
<comment type="subunit">
    <text evidence="11">Homodimer.</text>
</comment>
<dbReference type="OrthoDB" id="9795769at2"/>
<comment type="similarity">
    <text evidence="11">Belongs to the PRA-CH family.</text>
</comment>
<protein>
    <recommendedName>
        <fullName evidence="11">Phosphoribosyl-AMP cyclohydrolase</fullName>
        <shortName evidence="11">PRA-CH</shortName>
        <ecNumber evidence="11">3.5.4.19</ecNumber>
    </recommendedName>
</protein>
<comment type="pathway">
    <text evidence="3 11">Amino-acid biosynthesis; L-histidine biosynthesis; L-histidine from 5-phospho-alpha-D-ribose 1-diphosphate: step 3/9.</text>
</comment>
<evidence type="ECO:0000313" key="13">
    <source>
        <dbReference type="EMBL" id="RDE22923.1"/>
    </source>
</evidence>
<evidence type="ECO:0000256" key="8">
    <source>
        <dbReference type="ARBA" id="ARBA00022605"/>
    </source>
</evidence>
<feature type="domain" description="Phosphoribosyl-AMP cyclohydrolase" evidence="12">
    <location>
        <begin position="49"/>
        <end position="122"/>
    </location>
</feature>
<evidence type="ECO:0000256" key="2">
    <source>
        <dbReference type="ARBA" id="ARBA00001460"/>
    </source>
</evidence>
<dbReference type="EMBL" id="QQOH01000002">
    <property type="protein sequence ID" value="RDE22923.1"/>
    <property type="molecule type" value="Genomic_DNA"/>
</dbReference>
<dbReference type="NCBIfam" id="NF000768">
    <property type="entry name" value="PRK00051.1"/>
    <property type="match status" value="1"/>
</dbReference>
<dbReference type="GO" id="GO:0004635">
    <property type="term" value="F:phosphoribosyl-AMP cyclohydrolase activity"/>
    <property type="evidence" value="ECO:0007669"/>
    <property type="project" value="UniProtKB-UniRule"/>
</dbReference>